<evidence type="ECO:0000313" key="1">
    <source>
        <dbReference type="EMBL" id="TKV92253.1"/>
    </source>
</evidence>
<dbReference type="AlphaFoldDB" id="A0A4U6SW02"/>
<dbReference type="EMBL" id="CM016560">
    <property type="protein sequence ID" value="TKV92253.1"/>
    <property type="molecule type" value="Genomic_DNA"/>
</dbReference>
<reference evidence="1" key="1">
    <citation type="submission" date="2019-03" db="EMBL/GenBank/DDBJ databases">
        <title>WGS assembly of Setaria viridis.</title>
        <authorList>
            <person name="Huang P."/>
            <person name="Jenkins J."/>
            <person name="Grimwood J."/>
            <person name="Barry K."/>
            <person name="Healey A."/>
            <person name="Mamidi S."/>
            <person name="Sreedasyam A."/>
            <person name="Shu S."/>
            <person name="Feldman M."/>
            <person name="Wu J."/>
            <person name="Yu Y."/>
            <person name="Chen C."/>
            <person name="Johnson J."/>
            <person name="Rokhsar D."/>
            <person name="Baxter I."/>
            <person name="Schmutz J."/>
            <person name="Brutnell T."/>
            <person name="Kellogg E."/>
        </authorList>
    </citation>
    <scope>NUCLEOTIDE SEQUENCE [LARGE SCALE GENOMIC DNA]</scope>
</reference>
<protein>
    <submittedName>
        <fullName evidence="1">Uncharacterized protein</fullName>
    </submittedName>
</protein>
<sequence>MVQNSNVFVLDYSQINSAPRIFSKISSPQMRLPFQTWIPNQISKIINCSNQRQCQWGWPARRATEQSSSCQVLCFLQPQLLSPARFMGLGWVKENHSGAGATCVLAASFPYFFQASRLHVTTVNDMEVSSNPFFPGRMLHPLESGRTCFCLRWLIQSPRGIY</sequence>
<keyword evidence="2" id="KW-1185">Reference proteome</keyword>
<dbReference type="Gramene" id="TKV92253">
    <property type="protein sequence ID" value="TKV92253"/>
    <property type="gene ID" value="SEVIR_9G152600v2"/>
</dbReference>
<proteinExistence type="predicted"/>
<organism evidence="1 2">
    <name type="scientific">Setaria viridis</name>
    <name type="common">Green bristlegrass</name>
    <name type="synonym">Setaria italica subsp. viridis</name>
    <dbReference type="NCBI Taxonomy" id="4556"/>
    <lineage>
        <taxon>Eukaryota</taxon>
        <taxon>Viridiplantae</taxon>
        <taxon>Streptophyta</taxon>
        <taxon>Embryophyta</taxon>
        <taxon>Tracheophyta</taxon>
        <taxon>Spermatophyta</taxon>
        <taxon>Magnoliopsida</taxon>
        <taxon>Liliopsida</taxon>
        <taxon>Poales</taxon>
        <taxon>Poaceae</taxon>
        <taxon>PACMAD clade</taxon>
        <taxon>Panicoideae</taxon>
        <taxon>Panicodae</taxon>
        <taxon>Paniceae</taxon>
        <taxon>Cenchrinae</taxon>
        <taxon>Setaria</taxon>
    </lineage>
</organism>
<dbReference type="Proteomes" id="UP000298652">
    <property type="component" value="Chromosome 9"/>
</dbReference>
<name>A0A4U6SW02_SETVI</name>
<accession>A0A4U6SW02</accession>
<gene>
    <name evidence="1" type="ORF">SEVIR_9G152600v2</name>
</gene>
<evidence type="ECO:0000313" key="2">
    <source>
        <dbReference type="Proteomes" id="UP000298652"/>
    </source>
</evidence>